<evidence type="ECO:0000259" key="8">
    <source>
        <dbReference type="PROSITE" id="PS50003"/>
    </source>
</evidence>
<sequence>MWGLCAAVGHLEDHLSPNSPFFCLVNRNYVFQRRYIRFDGKNLMYFSSEKEPYPKGVIPLSVIEMVRSTKDNKFQVVTSHRIFVFRAENEAQRNEWCSTLQQKVTDQHLLGTRPRPPNTAHCQKSGTLELKGQKSKVFAVLSLPEMWLYKSEQFFKMGIGICMIEMRGSTIREAKNRTFELITPSKIFSFVAESEREKREWMEALQEAIAETLYDYEVAEKIWSNKANRYCADCWAQSPDWASINLCVVICKQCAGQHRSLGSNISKVQSLKLDTSVWSNEIVQLFIVLGNDRANRFWAARIPATEVLHPDASTEQRRDFISRKYRDGRYRLPHPHYASHEDVLQVGATSGCVQGARVLGMTGMTLELRVPGPEGVYNEITQPVAHSGYLHRSMAHPRLPGAKKSREGKCGEYFQRVWCSLERALLIFETEKCTEPLSHIQSGDLLSLGVSRAQPLSSPGPTERFHFTLELFLAGEKVQQLGAEGADTLQAWASAIGKWFTPVSCHCLLGYEFQRVGQLRYKCMLNPERWQRAFFILQKAHLFICPAEEDGAEDSINLRRLQELSLVPPAETPEKKEMLVLVEMGRTFYLQGLSRADTAAWYADIQASAGGRGNALRDQQLSRGDIPIIVDSCIAFITQYGEPISSKPQRLERYKELIHRLPRLNRKTLAALIGHLYRVQKCADLNQMSTKNLSLLFAPSLFQTDGKGEHEVKVMEDLIDNYVTIFNIDEDQVSQMELENSLITTWKDTQLSQAGDLIIEVYLEQKLPDCCVTLKVSPTMTAEELTNQVLEMRNVAASLDIWLTFEVLENGELERPLHPKEKVLEQALQWCKLPEPSAAYLLVRKVPIGEGSCLFTGAKRETPKCGLLKCREEPPKLLGNKFLERYFVIRDRQLLLLKEKRSAKPEREWPLDVAKVYMGIRKKLKPPAPYLVCTGQAELWDWITSILKAQHDDLRPVIMRRRSSSDLAKQKFGTMPLVPLHGDSTDATMLSANQTLVRHSLTLSLCPQPMKVHQDSLEEQQEKEMDTEPVYEEVGNFPELATLELQRGLLADPSPVPTMDRSQKPSSSPEQPPAPVLRSSLPPSPAQRLPAPSVTKAVSLERGLNLECDKAPSCGLRAALTASLERNLEPPTVLARDQEQAAVLGHSSSPETFISTKKRSAQPSSPISDKLIQELSSIILKKSDGQPQGTGAGTGSGQPVT</sequence>
<dbReference type="InterPro" id="IPR000198">
    <property type="entry name" value="RhoGAP_dom"/>
</dbReference>
<dbReference type="SMART" id="SM00324">
    <property type="entry name" value="RhoGAP"/>
    <property type="match status" value="1"/>
</dbReference>
<dbReference type="PRINTS" id="PR00405">
    <property type="entry name" value="REVINTRACTNG"/>
</dbReference>
<dbReference type="SUPFAM" id="SSF54236">
    <property type="entry name" value="Ubiquitin-like"/>
    <property type="match status" value="1"/>
</dbReference>
<dbReference type="Proteomes" id="UP000694428">
    <property type="component" value="Unplaced"/>
</dbReference>
<accession>A0A8C9EHF8</accession>
<evidence type="ECO:0000256" key="4">
    <source>
        <dbReference type="ARBA" id="ARBA00022553"/>
    </source>
</evidence>
<dbReference type="PROSITE" id="PS50115">
    <property type="entry name" value="ARFGAP"/>
    <property type="match status" value="1"/>
</dbReference>
<dbReference type="GO" id="GO:0005096">
    <property type="term" value="F:GTPase activator activity"/>
    <property type="evidence" value="ECO:0007669"/>
    <property type="project" value="UniProtKB-KW"/>
</dbReference>
<dbReference type="SMART" id="SM00233">
    <property type="entry name" value="PH"/>
    <property type="match status" value="5"/>
</dbReference>
<protein>
    <submittedName>
        <fullName evidence="12">ArfGAP with RhoGAP domain, ankyrin repeat and PH domain 3</fullName>
    </submittedName>
</protein>
<dbReference type="GO" id="GO:0008270">
    <property type="term" value="F:zinc ion binding"/>
    <property type="evidence" value="ECO:0007669"/>
    <property type="project" value="UniProtKB-KW"/>
</dbReference>
<dbReference type="FunFam" id="1.10.220.150:FF:000006">
    <property type="entry name" value="arf-GAP with Rho-GAP domain, ANK repeat and PH domain-containing protein 3"/>
    <property type="match status" value="1"/>
</dbReference>
<dbReference type="SUPFAM" id="SSF57863">
    <property type="entry name" value="ArfGap/RecO-like zinc finger"/>
    <property type="match status" value="1"/>
</dbReference>
<dbReference type="CDD" id="cd17228">
    <property type="entry name" value="RA_ARAP3"/>
    <property type="match status" value="1"/>
</dbReference>
<feature type="compositionally biased region" description="Gly residues" evidence="7">
    <location>
        <begin position="1188"/>
        <end position="1201"/>
    </location>
</feature>
<evidence type="ECO:0000256" key="3">
    <source>
        <dbReference type="ARBA" id="ARBA00022490"/>
    </source>
</evidence>
<keyword evidence="6" id="KW-0863">Zinc-finger</keyword>
<dbReference type="InterPro" id="IPR038508">
    <property type="entry name" value="ArfGAP_dom_sf"/>
</dbReference>
<feature type="compositionally biased region" description="Polar residues" evidence="7">
    <location>
        <begin position="1146"/>
        <end position="1167"/>
    </location>
</feature>
<evidence type="ECO:0000256" key="5">
    <source>
        <dbReference type="ARBA" id="ARBA00022737"/>
    </source>
</evidence>
<dbReference type="PANTHER" id="PTHR45899:SF4">
    <property type="entry name" value="ARF-GAP WITH RHO-GAP DOMAIN, ANK REPEAT AND PH DOMAIN-CONTAINING PROTEIN 3"/>
    <property type="match status" value="1"/>
</dbReference>
<feature type="domain" description="Ras-associating" evidence="10">
    <location>
        <begin position="755"/>
        <end position="848"/>
    </location>
</feature>
<dbReference type="Ensembl" id="ENSPSTT00000000714.1">
    <property type="protein sequence ID" value="ENSPSTP00000000679.1"/>
    <property type="gene ID" value="ENSPSTG00000000439.1"/>
</dbReference>
<dbReference type="GO" id="GO:0007165">
    <property type="term" value="P:signal transduction"/>
    <property type="evidence" value="ECO:0007669"/>
    <property type="project" value="InterPro"/>
</dbReference>
<dbReference type="PROSITE" id="PS50238">
    <property type="entry name" value="RHOGAP"/>
    <property type="match status" value="1"/>
</dbReference>
<dbReference type="InterPro" id="IPR011993">
    <property type="entry name" value="PH-like_dom_sf"/>
</dbReference>
<dbReference type="PROSITE" id="PS50200">
    <property type="entry name" value="RA"/>
    <property type="match status" value="1"/>
</dbReference>
<dbReference type="Gene3D" id="1.10.220.150">
    <property type="entry name" value="Arf GTPase activating protein"/>
    <property type="match status" value="1"/>
</dbReference>
<feature type="region of interest" description="Disordered" evidence="7">
    <location>
        <begin position="1051"/>
        <end position="1092"/>
    </location>
</feature>
<name>A0A8C9EHF8_PAVCR</name>
<dbReference type="Pfam" id="PF00169">
    <property type="entry name" value="PH"/>
    <property type="match status" value="2"/>
</dbReference>
<keyword evidence="4" id="KW-0597">Phosphoprotein</keyword>
<dbReference type="InterPro" id="IPR001164">
    <property type="entry name" value="ArfGAP_dom"/>
</dbReference>
<dbReference type="Gene3D" id="3.10.20.90">
    <property type="entry name" value="Phosphatidylinositol 3-kinase Catalytic Subunit, Chain A, domain 1"/>
    <property type="match status" value="1"/>
</dbReference>
<dbReference type="InterPro" id="IPR008936">
    <property type="entry name" value="Rho_GTPase_activation_prot"/>
</dbReference>
<evidence type="ECO:0000256" key="6">
    <source>
        <dbReference type="PROSITE-ProRule" id="PRU00288"/>
    </source>
</evidence>
<keyword evidence="3" id="KW-0963">Cytoplasm</keyword>
<evidence type="ECO:0000259" key="11">
    <source>
        <dbReference type="PROSITE" id="PS50238"/>
    </source>
</evidence>
<dbReference type="Pfam" id="PF00620">
    <property type="entry name" value="RhoGAP"/>
    <property type="match status" value="1"/>
</dbReference>
<dbReference type="GO" id="GO:0005547">
    <property type="term" value="F:phosphatidylinositol-3,4,5-trisphosphate binding"/>
    <property type="evidence" value="ECO:0007669"/>
    <property type="project" value="TreeGrafter"/>
</dbReference>
<dbReference type="Gene3D" id="2.30.29.30">
    <property type="entry name" value="Pleckstrin-homology domain (PH domain)/Phosphotyrosine-binding domain (PTB)"/>
    <property type="match status" value="3"/>
</dbReference>
<dbReference type="Pfam" id="PF01412">
    <property type="entry name" value="ArfGap"/>
    <property type="match status" value="1"/>
</dbReference>
<feature type="region of interest" description="Disordered" evidence="7">
    <location>
        <begin position="1142"/>
        <end position="1201"/>
    </location>
</feature>
<dbReference type="InterPro" id="IPR001849">
    <property type="entry name" value="PH_domain"/>
</dbReference>
<dbReference type="InterPro" id="IPR000159">
    <property type="entry name" value="RA_dom"/>
</dbReference>
<evidence type="ECO:0000313" key="13">
    <source>
        <dbReference type="Proteomes" id="UP000694428"/>
    </source>
</evidence>
<evidence type="ECO:0000259" key="10">
    <source>
        <dbReference type="PROSITE" id="PS50200"/>
    </source>
</evidence>
<dbReference type="InterPro" id="IPR029071">
    <property type="entry name" value="Ubiquitin-like_domsf"/>
</dbReference>
<keyword evidence="2" id="KW-0343">GTPase activation</keyword>
<feature type="domain" description="PH" evidence="8">
    <location>
        <begin position="121"/>
        <end position="210"/>
    </location>
</feature>
<feature type="domain" description="PH" evidence="8">
    <location>
        <begin position="31"/>
        <end position="105"/>
    </location>
</feature>
<dbReference type="SUPFAM" id="SSF50729">
    <property type="entry name" value="PH domain-like"/>
    <property type="match status" value="5"/>
</dbReference>
<keyword evidence="6" id="KW-0479">Metal-binding</keyword>
<dbReference type="GO" id="GO:0005737">
    <property type="term" value="C:cytoplasm"/>
    <property type="evidence" value="ECO:0007669"/>
    <property type="project" value="UniProtKB-SubCell"/>
</dbReference>
<evidence type="ECO:0000256" key="1">
    <source>
        <dbReference type="ARBA" id="ARBA00004496"/>
    </source>
</evidence>
<organism evidence="12 13">
    <name type="scientific">Pavo cristatus</name>
    <name type="common">Indian peafowl</name>
    <name type="synonym">Blue peafowl</name>
    <dbReference type="NCBI Taxonomy" id="9049"/>
    <lineage>
        <taxon>Eukaryota</taxon>
        <taxon>Metazoa</taxon>
        <taxon>Chordata</taxon>
        <taxon>Craniata</taxon>
        <taxon>Vertebrata</taxon>
        <taxon>Euteleostomi</taxon>
        <taxon>Archelosauria</taxon>
        <taxon>Archosauria</taxon>
        <taxon>Dinosauria</taxon>
        <taxon>Saurischia</taxon>
        <taxon>Theropoda</taxon>
        <taxon>Coelurosauria</taxon>
        <taxon>Aves</taxon>
        <taxon>Neognathae</taxon>
        <taxon>Galloanserae</taxon>
        <taxon>Galliformes</taxon>
        <taxon>Phasianidae</taxon>
        <taxon>Phasianinae</taxon>
        <taxon>Pavo</taxon>
    </lineage>
</organism>
<dbReference type="PROSITE" id="PS50003">
    <property type="entry name" value="PH_DOMAIN"/>
    <property type="match status" value="3"/>
</dbReference>
<dbReference type="SUPFAM" id="SSF48350">
    <property type="entry name" value="GTPase activation domain, GAP"/>
    <property type="match status" value="1"/>
</dbReference>
<feature type="domain" description="Arf-GAP" evidence="9">
    <location>
        <begin position="207"/>
        <end position="338"/>
    </location>
</feature>
<dbReference type="CDD" id="cd17902">
    <property type="entry name" value="ArfGap_ARAP3"/>
    <property type="match status" value="1"/>
</dbReference>
<keyword evidence="5" id="KW-0677">Repeat</keyword>
<keyword evidence="6" id="KW-0862">Zinc</keyword>
<dbReference type="InterPro" id="IPR052227">
    <property type="entry name" value="Arf-Rho-GAP_ANK-PH_domain"/>
</dbReference>
<dbReference type="AlphaFoldDB" id="A0A8C9EHF8"/>
<evidence type="ECO:0000256" key="7">
    <source>
        <dbReference type="SAM" id="MobiDB-lite"/>
    </source>
</evidence>
<dbReference type="PANTHER" id="PTHR45899">
    <property type="entry name" value="RHO GTPASE ACTIVATING PROTEIN AT 15B, ISOFORM C"/>
    <property type="match status" value="1"/>
</dbReference>
<reference evidence="12" key="1">
    <citation type="submission" date="2025-08" db="UniProtKB">
        <authorList>
            <consortium name="Ensembl"/>
        </authorList>
    </citation>
    <scope>IDENTIFICATION</scope>
</reference>
<evidence type="ECO:0000259" key="9">
    <source>
        <dbReference type="PROSITE" id="PS50115"/>
    </source>
</evidence>
<evidence type="ECO:0000256" key="2">
    <source>
        <dbReference type="ARBA" id="ARBA00022468"/>
    </source>
</evidence>
<keyword evidence="13" id="KW-1185">Reference proteome</keyword>
<dbReference type="Gene3D" id="1.10.555.10">
    <property type="entry name" value="Rho GTPase activation protein"/>
    <property type="match status" value="1"/>
</dbReference>
<dbReference type="SMART" id="SM00105">
    <property type="entry name" value="ArfGap"/>
    <property type="match status" value="1"/>
</dbReference>
<feature type="domain" description="Rho-GAP" evidence="11">
    <location>
        <begin position="501"/>
        <end position="726"/>
    </location>
</feature>
<comment type="subcellular location">
    <subcellularLocation>
        <location evidence="1">Cytoplasm</location>
    </subcellularLocation>
</comment>
<dbReference type="Pfam" id="PF00788">
    <property type="entry name" value="RA"/>
    <property type="match status" value="1"/>
</dbReference>
<reference evidence="12" key="2">
    <citation type="submission" date="2025-09" db="UniProtKB">
        <authorList>
            <consortium name="Ensembl"/>
        </authorList>
    </citation>
    <scope>IDENTIFICATION</scope>
</reference>
<feature type="domain" description="PH" evidence="8">
    <location>
        <begin position="512"/>
        <end position="610"/>
    </location>
</feature>
<proteinExistence type="predicted"/>
<evidence type="ECO:0000313" key="12">
    <source>
        <dbReference type="Ensembl" id="ENSPSTP00000000679.1"/>
    </source>
</evidence>
<dbReference type="InterPro" id="IPR037278">
    <property type="entry name" value="ARFGAP/RecO"/>
</dbReference>